<comment type="caution">
    <text evidence="1">The sequence shown here is derived from an EMBL/GenBank/DDBJ whole genome shotgun (WGS) entry which is preliminary data.</text>
</comment>
<dbReference type="OrthoDB" id="9852085at2"/>
<dbReference type="RefSeq" id="WP_130968598.1">
    <property type="nucleotide sequence ID" value="NZ_SIXI01000005.1"/>
</dbReference>
<reference evidence="1 2" key="1">
    <citation type="submission" date="2019-02" db="EMBL/GenBank/DDBJ databases">
        <title>Aquabacterium sp. strain KMB7.</title>
        <authorList>
            <person name="Chen W.-M."/>
        </authorList>
    </citation>
    <scope>NUCLEOTIDE SEQUENCE [LARGE SCALE GENOMIC DNA]</scope>
    <source>
        <strain evidence="1 2">KMB7</strain>
    </source>
</reference>
<organism evidence="1 2">
    <name type="scientific">Aquabacterium lacunae</name>
    <dbReference type="NCBI Taxonomy" id="2528630"/>
    <lineage>
        <taxon>Bacteria</taxon>
        <taxon>Pseudomonadati</taxon>
        <taxon>Pseudomonadota</taxon>
        <taxon>Betaproteobacteria</taxon>
        <taxon>Burkholderiales</taxon>
        <taxon>Aquabacterium</taxon>
    </lineage>
</organism>
<gene>
    <name evidence="1" type="ORF">EYS42_12900</name>
</gene>
<dbReference type="AlphaFoldDB" id="A0A4Q9GYH1"/>
<evidence type="ECO:0000313" key="2">
    <source>
        <dbReference type="Proteomes" id="UP000292120"/>
    </source>
</evidence>
<sequence>MIEVVPASEASSPPFSLGWNWNIAFQLVSPSALQQHAAHRVEYEKSVTDLRSQLKVGTQVQIQTSDLPDSLTDEWRKRHRDVVGNMCGMVTEIKGPLAQVQIQGMQLAMEMRTLFPQASKSALSDVLSTKIRQPQTWCLK</sequence>
<dbReference type="EMBL" id="SIXI01000005">
    <property type="protein sequence ID" value="TBO29303.1"/>
    <property type="molecule type" value="Genomic_DNA"/>
</dbReference>
<dbReference type="Proteomes" id="UP000292120">
    <property type="component" value="Unassembled WGS sequence"/>
</dbReference>
<protein>
    <submittedName>
        <fullName evidence="1">Uncharacterized protein</fullName>
    </submittedName>
</protein>
<keyword evidence="2" id="KW-1185">Reference proteome</keyword>
<name>A0A4Q9GYH1_9BURK</name>
<accession>A0A4Q9GYH1</accession>
<proteinExistence type="predicted"/>
<evidence type="ECO:0000313" key="1">
    <source>
        <dbReference type="EMBL" id="TBO29303.1"/>
    </source>
</evidence>